<gene>
    <name evidence="2" type="ORF">mPipKuh1_010204</name>
</gene>
<feature type="region of interest" description="Disordered" evidence="1">
    <location>
        <begin position="1"/>
        <end position="80"/>
    </location>
</feature>
<feature type="compositionally biased region" description="Pro residues" evidence="1">
    <location>
        <begin position="66"/>
        <end position="77"/>
    </location>
</feature>
<comment type="caution">
    <text evidence="2">The sequence shown here is derived from an EMBL/GenBank/DDBJ whole genome shotgun (WGS) entry which is preliminary data.</text>
</comment>
<evidence type="ECO:0000256" key="1">
    <source>
        <dbReference type="SAM" id="MobiDB-lite"/>
    </source>
</evidence>
<organism evidence="2 3">
    <name type="scientific">Pipistrellus kuhlii</name>
    <name type="common">Kuhl's pipistrelle</name>
    <dbReference type="NCBI Taxonomy" id="59472"/>
    <lineage>
        <taxon>Eukaryota</taxon>
        <taxon>Metazoa</taxon>
        <taxon>Chordata</taxon>
        <taxon>Craniata</taxon>
        <taxon>Vertebrata</taxon>
        <taxon>Euteleostomi</taxon>
        <taxon>Mammalia</taxon>
        <taxon>Eutheria</taxon>
        <taxon>Laurasiatheria</taxon>
        <taxon>Chiroptera</taxon>
        <taxon>Yangochiroptera</taxon>
        <taxon>Vespertilionidae</taxon>
        <taxon>Pipistrellus</taxon>
    </lineage>
</organism>
<dbReference type="Proteomes" id="UP000558488">
    <property type="component" value="Unassembled WGS sequence"/>
</dbReference>
<name>A0A7J7S0U9_PIPKU</name>
<reference evidence="2 3" key="1">
    <citation type="journal article" date="2020" name="Nature">
        <title>Six reference-quality genomes reveal evolution of bat adaptations.</title>
        <authorList>
            <person name="Jebb D."/>
            <person name="Huang Z."/>
            <person name="Pippel M."/>
            <person name="Hughes G.M."/>
            <person name="Lavrichenko K."/>
            <person name="Devanna P."/>
            <person name="Winkler S."/>
            <person name="Jermiin L.S."/>
            <person name="Skirmuntt E.C."/>
            <person name="Katzourakis A."/>
            <person name="Burkitt-Gray L."/>
            <person name="Ray D.A."/>
            <person name="Sullivan K.A.M."/>
            <person name="Roscito J.G."/>
            <person name="Kirilenko B.M."/>
            <person name="Davalos L.M."/>
            <person name="Corthals A.P."/>
            <person name="Power M.L."/>
            <person name="Jones G."/>
            <person name="Ransome R.D."/>
            <person name="Dechmann D.K.N."/>
            <person name="Locatelli A.G."/>
            <person name="Puechmaille S.J."/>
            <person name="Fedrigo O."/>
            <person name="Jarvis E.D."/>
            <person name="Hiller M."/>
            <person name="Vernes S.C."/>
            <person name="Myers E.W."/>
            <person name="Teeling E.C."/>
        </authorList>
    </citation>
    <scope>NUCLEOTIDE SEQUENCE [LARGE SCALE GENOMIC DNA]</scope>
    <source>
        <strain evidence="2">MPipKuh1</strain>
        <tissue evidence="2">Flight muscle</tissue>
    </source>
</reference>
<accession>A0A7J7S0U9</accession>
<feature type="compositionally biased region" description="Basic and acidic residues" evidence="1">
    <location>
        <begin position="1"/>
        <end position="10"/>
    </location>
</feature>
<dbReference type="EMBL" id="JACAGB010000055">
    <property type="protein sequence ID" value="KAF6281904.1"/>
    <property type="molecule type" value="Genomic_DNA"/>
</dbReference>
<evidence type="ECO:0000313" key="2">
    <source>
        <dbReference type="EMBL" id="KAF6281904.1"/>
    </source>
</evidence>
<protein>
    <submittedName>
        <fullName evidence="2">Uncharacterized protein</fullName>
    </submittedName>
</protein>
<proteinExistence type="predicted"/>
<evidence type="ECO:0000313" key="3">
    <source>
        <dbReference type="Proteomes" id="UP000558488"/>
    </source>
</evidence>
<keyword evidence="3" id="KW-1185">Reference proteome</keyword>
<dbReference type="AlphaFoldDB" id="A0A7J7S0U9"/>
<sequence length="211" mass="23037">MMREDAKPRAGMEVPGRGRSPRGRSQADGAARLLPPTRSGAPGSPRGTWGSRVWGDDVPGGAPARSDPPPPRNPRPPGLGRGRWWWGDSLLSSARLQGPGRSVLQDRHLPVRAWVSRLQSDRGLPSWQGRGADALLKDELNPQPVRTSHDLWTRMGWKEEGRAQSWLQIHTALGRGVPAPPLSNLLLAPQFSFLKNGCDANRAKRELAQAS</sequence>